<dbReference type="AlphaFoldDB" id="A0A6J4TAR8"/>
<reference evidence="2" key="1">
    <citation type="submission" date="2020-02" db="EMBL/GenBank/DDBJ databases">
        <authorList>
            <person name="Meier V. D."/>
        </authorList>
    </citation>
    <scope>NUCLEOTIDE SEQUENCE</scope>
    <source>
        <strain evidence="2">AVDCRST_MAG23</strain>
    </source>
</reference>
<dbReference type="SMART" id="SM00471">
    <property type="entry name" value="HDc"/>
    <property type="match status" value="1"/>
</dbReference>
<dbReference type="CDD" id="cd00077">
    <property type="entry name" value="HDc"/>
    <property type="match status" value="1"/>
</dbReference>
<dbReference type="InterPro" id="IPR037522">
    <property type="entry name" value="HD_GYP_dom"/>
</dbReference>
<evidence type="ECO:0000313" key="2">
    <source>
        <dbReference type="EMBL" id="CAA9518382.1"/>
    </source>
</evidence>
<evidence type="ECO:0000259" key="1">
    <source>
        <dbReference type="PROSITE" id="PS51832"/>
    </source>
</evidence>
<dbReference type="Pfam" id="PF11871">
    <property type="entry name" value="DUF3391"/>
    <property type="match status" value="1"/>
</dbReference>
<dbReference type="Gene3D" id="1.10.3210.10">
    <property type="entry name" value="Hypothetical protein af1432"/>
    <property type="match status" value="1"/>
</dbReference>
<dbReference type="PANTHER" id="PTHR43155">
    <property type="entry name" value="CYCLIC DI-GMP PHOSPHODIESTERASE PA4108-RELATED"/>
    <property type="match status" value="1"/>
</dbReference>
<dbReference type="Pfam" id="PF13487">
    <property type="entry name" value="HD_5"/>
    <property type="match status" value="1"/>
</dbReference>
<gene>
    <name evidence="2" type="ORF">AVDCRST_MAG23-48</name>
</gene>
<dbReference type="InterPro" id="IPR003607">
    <property type="entry name" value="HD/PDEase_dom"/>
</dbReference>
<protein>
    <submittedName>
        <fullName evidence="2">HDIG domain protein</fullName>
    </submittedName>
</protein>
<dbReference type="SUPFAM" id="SSF109604">
    <property type="entry name" value="HD-domain/PDEase-like"/>
    <property type="match status" value="1"/>
</dbReference>
<dbReference type="GO" id="GO:0008081">
    <property type="term" value="F:phosphoric diester hydrolase activity"/>
    <property type="evidence" value="ECO:0007669"/>
    <property type="project" value="UniProtKB-ARBA"/>
</dbReference>
<dbReference type="PROSITE" id="PS51832">
    <property type="entry name" value="HD_GYP"/>
    <property type="match status" value="1"/>
</dbReference>
<accession>A0A6J4TAR8</accession>
<feature type="domain" description="HD-GYP" evidence="1">
    <location>
        <begin position="156"/>
        <end position="354"/>
    </location>
</feature>
<dbReference type="EMBL" id="CADCWD010000003">
    <property type="protein sequence ID" value="CAA9518382.1"/>
    <property type="molecule type" value="Genomic_DNA"/>
</dbReference>
<proteinExistence type="predicted"/>
<name>A0A6J4TAR8_9SPHN</name>
<dbReference type="PANTHER" id="PTHR43155:SF2">
    <property type="entry name" value="CYCLIC DI-GMP PHOSPHODIESTERASE PA4108"/>
    <property type="match status" value="1"/>
</dbReference>
<dbReference type="InterPro" id="IPR021812">
    <property type="entry name" value="DUF3391"/>
</dbReference>
<organism evidence="2">
    <name type="scientific">uncultured Sphingosinicella sp</name>
    <dbReference type="NCBI Taxonomy" id="478748"/>
    <lineage>
        <taxon>Bacteria</taxon>
        <taxon>Pseudomonadati</taxon>
        <taxon>Pseudomonadota</taxon>
        <taxon>Alphaproteobacteria</taxon>
        <taxon>Sphingomonadales</taxon>
        <taxon>Sphingosinicellaceae</taxon>
        <taxon>Sphingosinicella</taxon>
        <taxon>environmental samples</taxon>
    </lineage>
</organism>
<sequence>MICVRKEDLRLGMFVQSLEGSWFNHPFWRSKFLLEEMDDLRALQSSDIDSVWVDEEKSLAPAIAHLTGGAAPAAAEAEAEVELSPIEKLRAELAPAAPVKLADAAKPKRVAVGNEFQAAAGVLKDCKAAVGELFARIQNGEGEQAIEDAAPVVSGIAESVERNPDALITLLRVRSLDEYTYMHSIAVSALMINLARQLQLPPDYVKQAGTAGLFMDVGKAFLPPELLSKRGAYSDADRAEMQRHAQLGSDAVKASGDLSKMVADVCLHHHERFDGTGYPHRLKGDDISLFARMAAICDTYDALASERPHRPARGPADAVADMYKLKGYFDESVLTNFIRSIGIYPVGSLVRLESRMLGCVSAQRRDELTKPVVRVFYSIPQGAHVPVHELDLAEVPSPDRIVAREEPGRWGLADWDSFALTILQGQKAKRAA</sequence>